<feature type="active site" description="Proton acceptor" evidence="10">
    <location>
        <position position="471"/>
    </location>
</feature>
<dbReference type="PANTHER" id="PTHR14226:SF29">
    <property type="entry name" value="NEUROPATHY TARGET ESTERASE SWS"/>
    <property type="match status" value="1"/>
</dbReference>
<keyword evidence="9" id="KW-0472">Membrane</keyword>
<dbReference type="InterPro" id="IPR018488">
    <property type="entry name" value="cNMP-bd_CS"/>
</dbReference>
<dbReference type="Pfam" id="PF01734">
    <property type="entry name" value="Patatin"/>
    <property type="match status" value="1"/>
</dbReference>
<dbReference type="GO" id="GO:0005737">
    <property type="term" value="C:cytoplasm"/>
    <property type="evidence" value="ECO:0007669"/>
    <property type="project" value="UniProtKB-SubCell"/>
</dbReference>
<dbReference type="PROSITE" id="PS00888">
    <property type="entry name" value="CNMP_BINDING_1"/>
    <property type="match status" value="1"/>
</dbReference>
<evidence type="ECO:0000313" key="13">
    <source>
        <dbReference type="EMBL" id="KRG77965.1"/>
    </source>
</evidence>
<keyword evidence="4" id="KW-0812">Transmembrane</keyword>
<evidence type="ECO:0000256" key="7">
    <source>
        <dbReference type="ARBA" id="ARBA00022989"/>
    </source>
</evidence>
<gene>
    <name evidence="13" type="ORF">ABB30_06065</name>
</gene>
<dbReference type="PROSITE" id="PS50042">
    <property type="entry name" value="CNMP_BINDING_3"/>
    <property type="match status" value="1"/>
</dbReference>
<dbReference type="PANTHER" id="PTHR14226">
    <property type="entry name" value="NEUROPATHY TARGET ESTERASE/SWISS CHEESE D.MELANOGASTER"/>
    <property type="match status" value="1"/>
</dbReference>
<dbReference type="Proteomes" id="UP000050956">
    <property type="component" value="Unassembled WGS sequence"/>
</dbReference>
<dbReference type="GO" id="GO:0016042">
    <property type="term" value="P:lipid catabolic process"/>
    <property type="evidence" value="ECO:0007669"/>
    <property type="project" value="UniProtKB-UniRule"/>
</dbReference>
<organism evidence="13 14">
    <name type="scientific">Stenotrophomonas ginsengisoli</name>
    <dbReference type="NCBI Taxonomy" id="336566"/>
    <lineage>
        <taxon>Bacteria</taxon>
        <taxon>Pseudomonadati</taxon>
        <taxon>Pseudomonadota</taxon>
        <taxon>Gammaproteobacteria</taxon>
        <taxon>Lysobacterales</taxon>
        <taxon>Lysobacteraceae</taxon>
        <taxon>Stenotrophomonas</taxon>
    </lineage>
</organism>
<comment type="similarity">
    <text evidence="3">Belongs to the NTE family.</text>
</comment>
<dbReference type="AlphaFoldDB" id="A0A0R0D6V6"/>
<evidence type="ECO:0000313" key="14">
    <source>
        <dbReference type="Proteomes" id="UP000050956"/>
    </source>
</evidence>
<dbReference type="InterPro" id="IPR056556">
    <property type="entry name" value="NTE1_P-loop_dom"/>
</dbReference>
<dbReference type="EMBL" id="LDJM01000014">
    <property type="protein sequence ID" value="KRG77965.1"/>
    <property type="molecule type" value="Genomic_DNA"/>
</dbReference>
<keyword evidence="8 10" id="KW-0443">Lipid metabolism</keyword>
<dbReference type="GO" id="GO:0004622">
    <property type="term" value="F:phosphatidylcholine lysophospholipase activity"/>
    <property type="evidence" value="ECO:0007669"/>
    <property type="project" value="UniProtKB-ARBA"/>
</dbReference>
<feature type="active site" description="Nucleophile" evidence="10">
    <location>
        <position position="356"/>
    </location>
</feature>
<dbReference type="InterPro" id="IPR014710">
    <property type="entry name" value="RmlC-like_jellyroll"/>
</dbReference>
<dbReference type="RefSeq" id="WP_057637413.1">
    <property type="nucleotide sequence ID" value="NZ_LDJM01000014.1"/>
</dbReference>
<name>A0A0R0D6V6_9GAMM</name>
<dbReference type="InterPro" id="IPR000595">
    <property type="entry name" value="cNMP-bd_dom"/>
</dbReference>
<dbReference type="PATRIC" id="fig|336566.3.peg.554"/>
<keyword evidence="7" id="KW-1133">Transmembrane helix</keyword>
<dbReference type="STRING" id="336566.ABB30_06065"/>
<comment type="subcellular location">
    <subcellularLocation>
        <location evidence="2">Cytoplasm</location>
    </subcellularLocation>
    <subcellularLocation>
        <location evidence="1">Membrane</location>
    </subcellularLocation>
</comment>
<sequence>MLSDSNHDPLALVPLFASLQADDRALLLEQMQLVSLRKGEYLVRQGEEADCLYYVLRGRLDVLRDGHQLVAEIGSGEPVGEIAFFADTLRTADVMASRDSQLLRLGRSEFEQVSALQPQLVQSILRTFGRRLASATTGAPVLPPRVPDTIGLCPAGADTLPPDLVQDLCSALIAQAGSCHVLEAGHLPEGLDPDNEYLLSDWLAAQEKAHGRLLIVTGQGNPHWDKAALRHCDQLLLCGQLDRADEHTDAAVPLHALEADMLGRFRNRHIGLLLWRAHSGQAIAHTRRWLANRPAHLHHHVVRGNPAHFQRVARLLTGRALGAVFGGGGALGAGHIGALRALLNAGLELDIVGGTSIGSSVAMACAAGETPQQMMEAFNYFFLDKKAFGHYAPPLYGLIDQRHVDASLRERYGDTRLEDLDLNCYVVAANLSTNQSEILRSGPCWEAMRMSASIPVALAPWINRNGDVLVDGGLIDNVPASVMHGIKPGPNLVFMLSPGERWQVKTAYDQLPSRLRQLWQLLRGGKGQGDFPRIGQTVARSMQIASNSALVASRRSGDRLVQPPTVPGMALTAWKMGNAQEQAGYDYACRWLEQQGGLDALLAWRDGRH</sequence>
<evidence type="ECO:0000256" key="6">
    <source>
        <dbReference type="ARBA" id="ARBA00022963"/>
    </source>
</evidence>
<evidence type="ECO:0008006" key="15">
    <source>
        <dbReference type="Google" id="ProtNLM"/>
    </source>
</evidence>
<proteinExistence type="inferred from homology"/>
<dbReference type="OrthoDB" id="5290098at2"/>
<reference evidence="13 14" key="1">
    <citation type="submission" date="2015-05" db="EMBL/GenBank/DDBJ databases">
        <title>Genome sequencing and analysis of members of genus Stenotrophomonas.</title>
        <authorList>
            <person name="Patil P.P."/>
            <person name="Midha S."/>
            <person name="Patil P.B."/>
        </authorList>
    </citation>
    <scope>NUCLEOTIDE SEQUENCE [LARGE SCALE GENOMIC DNA]</scope>
    <source>
        <strain evidence="13 14">DSM 24757</strain>
    </source>
</reference>
<evidence type="ECO:0000259" key="12">
    <source>
        <dbReference type="PROSITE" id="PS51635"/>
    </source>
</evidence>
<evidence type="ECO:0000256" key="5">
    <source>
        <dbReference type="ARBA" id="ARBA00022801"/>
    </source>
</evidence>
<dbReference type="SMART" id="SM00100">
    <property type="entry name" value="cNMP"/>
    <property type="match status" value="1"/>
</dbReference>
<dbReference type="InterPro" id="IPR050301">
    <property type="entry name" value="NTE"/>
</dbReference>
<dbReference type="Pfam" id="PF24179">
    <property type="entry name" value="NTE_Ploop"/>
    <property type="match status" value="1"/>
</dbReference>
<feature type="domain" description="PNPLA" evidence="12">
    <location>
        <begin position="323"/>
        <end position="484"/>
    </location>
</feature>
<dbReference type="InterPro" id="IPR016035">
    <property type="entry name" value="Acyl_Trfase/lysoPLipase"/>
</dbReference>
<evidence type="ECO:0000256" key="9">
    <source>
        <dbReference type="ARBA" id="ARBA00023136"/>
    </source>
</evidence>
<feature type="short sequence motif" description="DGA/G" evidence="10">
    <location>
        <begin position="471"/>
        <end position="473"/>
    </location>
</feature>
<dbReference type="GO" id="GO:0016020">
    <property type="term" value="C:membrane"/>
    <property type="evidence" value="ECO:0007669"/>
    <property type="project" value="UniProtKB-SubCell"/>
</dbReference>
<dbReference type="Pfam" id="PF00027">
    <property type="entry name" value="cNMP_binding"/>
    <property type="match status" value="1"/>
</dbReference>
<dbReference type="Gene3D" id="3.40.1090.10">
    <property type="entry name" value="Cytosolic phospholipase A2 catalytic domain"/>
    <property type="match status" value="2"/>
</dbReference>
<dbReference type="SUPFAM" id="SSF52151">
    <property type="entry name" value="FabD/lysophospholipase-like"/>
    <property type="match status" value="1"/>
</dbReference>
<feature type="short sequence motif" description="GXGXXG" evidence="10">
    <location>
        <begin position="327"/>
        <end position="332"/>
    </location>
</feature>
<evidence type="ECO:0000256" key="3">
    <source>
        <dbReference type="ARBA" id="ARBA00006636"/>
    </source>
</evidence>
<accession>A0A0R0D6V6</accession>
<dbReference type="PROSITE" id="PS51635">
    <property type="entry name" value="PNPLA"/>
    <property type="match status" value="1"/>
</dbReference>
<dbReference type="Gene3D" id="2.60.120.10">
    <property type="entry name" value="Jelly Rolls"/>
    <property type="match status" value="1"/>
</dbReference>
<keyword evidence="6 10" id="KW-0442">Lipid degradation</keyword>
<evidence type="ECO:0000259" key="11">
    <source>
        <dbReference type="PROSITE" id="PS50042"/>
    </source>
</evidence>
<dbReference type="InterPro" id="IPR018490">
    <property type="entry name" value="cNMP-bd_dom_sf"/>
</dbReference>
<dbReference type="InterPro" id="IPR002641">
    <property type="entry name" value="PNPLA_dom"/>
</dbReference>
<evidence type="ECO:0000256" key="10">
    <source>
        <dbReference type="PROSITE-ProRule" id="PRU01161"/>
    </source>
</evidence>
<keyword evidence="14" id="KW-1185">Reference proteome</keyword>
<evidence type="ECO:0000256" key="2">
    <source>
        <dbReference type="ARBA" id="ARBA00004496"/>
    </source>
</evidence>
<protein>
    <recommendedName>
        <fullName evidence="15">Cyclic nucleotide-binding protein</fullName>
    </recommendedName>
</protein>
<evidence type="ECO:0000256" key="8">
    <source>
        <dbReference type="ARBA" id="ARBA00023098"/>
    </source>
</evidence>
<feature type="domain" description="Cyclic nucleotide-binding" evidence="11">
    <location>
        <begin position="15"/>
        <end position="131"/>
    </location>
</feature>
<feature type="short sequence motif" description="GXSXG" evidence="10">
    <location>
        <begin position="354"/>
        <end position="358"/>
    </location>
</feature>
<comment type="caution">
    <text evidence="13">The sequence shown here is derived from an EMBL/GenBank/DDBJ whole genome shotgun (WGS) entry which is preliminary data.</text>
</comment>
<evidence type="ECO:0000256" key="1">
    <source>
        <dbReference type="ARBA" id="ARBA00004370"/>
    </source>
</evidence>
<dbReference type="CDD" id="cd00038">
    <property type="entry name" value="CAP_ED"/>
    <property type="match status" value="1"/>
</dbReference>
<evidence type="ECO:0000256" key="4">
    <source>
        <dbReference type="ARBA" id="ARBA00022692"/>
    </source>
</evidence>
<dbReference type="SUPFAM" id="SSF51206">
    <property type="entry name" value="cAMP-binding domain-like"/>
    <property type="match status" value="1"/>
</dbReference>
<keyword evidence="5 10" id="KW-0378">Hydrolase</keyword>